<reference evidence="12" key="1">
    <citation type="submission" date="2019-08" db="EMBL/GenBank/DDBJ databases">
        <authorList>
            <person name="Kucharzyk K."/>
            <person name="Murdoch R.W."/>
            <person name="Higgins S."/>
            <person name="Loffler F."/>
        </authorList>
    </citation>
    <scope>NUCLEOTIDE SEQUENCE</scope>
</reference>
<evidence type="ECO:0000256" key="9">
    <source>
        <dbReference type="ARBA" id="ARBA00049299"/>
    </source>
</evidence>
<dbReference type="InterPro" id="IPR008271">
    <property type="entry name" value="Ser/Thr_kinase_AS"/>
</dbReference>
<evidence type="ECO:0000256" key="8">
    <source>
        <dbReference type="ARBA" id="ARBA00049014"/>
    </source>
</evidence>
<evidence type="ECO:0000256" key="1">
    <source>
        <dbReference type="ARBA" id="ARBA00022527"/>
    </source>
</evidence>
<evidence type="ECO:0000256" key="10">
    <source>
        <dbReference type="ARBA" id="ARBA00051693"/>
    </source>
</evidence>
<organism evidence="12">
    <name type="scientific">bioreactor metagenome</name>
    <dbReference type="NCBI Taxonomy" id="1076179"/>
    <lineage>
        <taxon>unclassified sequences</taxon>
        <taxon>metagenomes</taxon>
        <taxon>ecological metagenomes</taxon>
    </lineage>
</organism>
<keyword evidence="5" id="KW-0067">ATP-binding</keyword>
<dbReference type="GO" id="GO:0004708">
    <property type="term" value="F:MAP kinase kinase activity"/>
    <property type="evidence" value="ECO:0007669"/>
    <property type="project" value="UniProtKB-EC"/>
</dbReference>
<evidence type="ECO:0000313" key="12">
    <source>
        <dbReference type="EMBL" id="MPM85150.1"/>
    </source>
</evidence>
<evidence type="ECO:0000256" key="6">
    <source>
        <dbReference type="ARBA" id="ARBA00038035"/>
    </source>
</evidence>
<comment type="similarity">
    <text evidence="6">Belongs to the protein kinase superfamily. STE Ser/Thr protein kinase family. MAP kinase kinase subfamily.</text>
</comment>
<protein>
    <recommendedName>
        <fullName evidence="7">mitogen-activated protein kinase kinase</fullName>
        <ecNumber evidence="7">2.7.12.2</ecNumber>
    </recommendedName>
</protein>
<dbReference type="EC" id="2.7.12.2" evidence="7"/>
<comment type="catalytic activity">
    <reaction evidence="10">
        <text>L-tyrosyl-[protein] + ATP = O-phospho-L-tyrosyl-[protein] + ADP + H(+)</text>
        <dbReference type="Rhea" id="RHEA:10596"/>
        <dbReference type="Rhea" id="RHEA-COMP:10136"/>
        <dbReference type="Rhea" id="RHEA-COMP:20101"/>
        <dbReference type="ChEBI" id="CHEBI:15378"/>
        <dbReference type="ChEBI" id="CHEBI:30616"/>
        <dbReference type="ChEBI" id="CHEBI:46858"/>
        <dbReference type="ChEBI" id="CHEBI:61978"/>
        <dbReference type="ChEBI" id="CHEBI:456216"/>
        <dbReference type="EC" id="2.7.12.2"/>
    </reaction>
</comment>
<comment type="caution">
    <text evidence="12">The sequence shown here is derived from an EMBL/GenBank/DDBJ whole genome shotgun (WGS) entry which is preliminary data.</text>
</comment>
<dbReference type="Pfam" id="PF00069">
    <property type="entry name" value="Pkinase"/>
    <property type="match status" value="1"/>
</dbReference>
<dbReference type="InterPro" id="IPR000719">
    <property type="entry name" value="Prot_kinase_dom"/>
</dbReference>
<dbReference type="AlphaFoldDB" id="A0A645D6K2"/>
<dbReference type="EMBL" id="VSSQ01033522">
    <property type="protein sequence ID" value="MPM85150.1"/>
    <property type="molecule type" value="Genomic_DNA"/>
</dbReference>
<comment type="catalytic activity">
    <reaction evidence="8">
        <text>L-seryl-[protein] + ATP = O-phospho-L-seryl-[protein] + ADP + H(+)</text>
        <dbReference type="Rhea" id="RHEA:17989"/>
        <dbReference type="Rhea" id="RHEA-COMP:9863"/>
        <dbReference type="Rhea" id="RHEA-COMP:11604"/>
        <dbReference type="ChEBI" id="CHEBI:15378"/>
        <dbReference type="ChEBI" id="CHEBI:29999"/>
        <dbReference type="ChEBI" id="CHEBI:30616"/>
        <dbReference type="ChEBI" id="CHEBI:83421"/>
        <dbReference type="ChEBI" id="CHEBI:456216"/>
        <dbReference type="EC" id="2.7.12.2"/>
    </reaction>
</comment>
<keyword evidence="1" id="KW-0723">Serine/threonine-protein kinase</keyword>
<dbReference type="PROSITE" id="PS50011">
    <property type="entry name" value="PROTEIN_KINASE_DOM"/>
    <property type="match status" value="1"/>
</dbReference>
<dbReference type="CDD" id="cd14014">
    <property type="entry name" value="STKc_PknB_like"/>
    <property type="match status" value="1"/>
</dbReference>
<evidence type="ECO:0000256" key="4">
    <source>
        <dbReference type="ARBA" id="ARBA00022777"/>
    </source>
</evidence>
<evidence type="ECO:0000259" key="11">
    <source>
        <dbReference type="PROSITE" id="PS50011"/>
    </source>
</evidence>
<gene>
    <name evidence="12" type="primary">stkP</name>
    <name evidence="12" type="ORF">SDC9_132227</name>
</gene>
<keyword evidence="2 12" id="KW-0808">Transferase</keyword>
<dbReference type="GO" id="GO:0005524">
    <property type="term" value="F:ATP binding"/>
    <property type="evidence" value="ECO:0007669"/>
    <property type="project" value="UniProtKB-KW"/>
</dbReference>
<accession>A0A645D6K2</accession>
<name>A0A645D6K2_9ZZZZ</name>
<dbReference type="PROSITE" id="PS00107">
    <property type="entry name" value="PROTEIN_KINASE_ATP"/>
    <property type="match status" value="1"/>
</dbReference>
<dbReference type="InterPro" id="IPR017441">
    <property type="entry name" value="Protein_kinase_ATP_BS"/>
</dbReference>
<dbReference type="InterPro" id="IPR011009">
    <property type="entry name" value="Kinase-like_dom_sf"/>
</dbReference>
<evidence type="ECO:0000256" key="5">
    <source>
        <dbReference type="ARBA" id="ARBA00022840"/>
    </source>
</evidence>
<keyword evidence="3" id="KW-0547">Nucleotide-binding</keyword>
<evidence type="ECO:0000256" key="7">
    <source>
        <dbReference type="ARBA" id="ARBA00038999"/>
    </source>
</evidence>
<dbReference type="SMART" id="SM00220">
    <property type="entry name" value="S_TKc"/>
    <property type="match status" value="1"/>
</dbReference>
<evidence type="ECO:0000256" key="3">
    <source>
        <dbReference type="ARBA" id="ARBA00022741"/>
    </source>
</evidence>
<dbReference type="PANTHER" id="PTHR48013">
    <property type="entry name" value="DUAL SPECIFICITY MITOGEN-ACTIVATED PROTEIN KINASE KINASE 5-RELATED"/>
    <property type="match status" value="1"/>
</dbReference>
<dbReference type="GO" id="GO:0004674">
    <property type="term" value="F:protein serine/threonine kinase activity"/>
    <property type="evidence" value="ECO:0007669"/>
    <property type="project" value="UniProtKB-KW"/>
</dbReference>
<comment type="catalytic activity">
    <reaction evidence="9">
        <text>L-threonyl-[protein] + ATP = O-phospho-L-threonyl-[protein] + ADP + H(+)</text>
        <dbReference type="Rhea" id="RHEA:46608"/>
        <dbReference type="Rhea" id="RHEA-COMP:11060"/>
        <dbReference type="Rhea" id="RHEA-COMP:11605"/>
        <dbReference type="ChEBI" id="CHEBI:15378"/>
        <dbReference type="ChEBI" id="CHEBI:30013"/>
        <dbReference type="ChEBI" id="CHEBI:30616"/>
        <dbReference type="ChEBI" id="CHEBI:61977"/>
        <dbReference type="ChEBI" id="CHEBI:456216"/>
        <dbReference type="EC" id="2.7.12.2"/>
    </reaction>
</comment>
<dbReference type="Gene3D" id="1.10.510.10">
    <property type="entry name" value="Transferase(Phosphotransferase) domain 1"/>
    <property type="match status" value="1"/>
</dbReference>
<keyword evidence="4 12" id="KW-0418">Kinase</keyword>
<feature type="domain" description="Protein kinase" evidence="11">
    <location>
        <begin position="13"/>
        <end position="271"/>
    </location>
</feature>
<dbReference type="PANTHER" id="PTHR48013:SF9">
    <property type="entry name" value="DUAL SPECIFICITY MITOGEN-ACTIVATED PROTEIN KINASE KINASE 5"/>
    <property type="match status" value="1"/>
</dbReference>
<dbReference type="GO" id="GO:0106310">
    <property type="term" value="F:protein serine kinase activity"/>
    <property type="evidence" value="ECO:0007669"/>
    <property type="project" value="RHEA"/>
</dbReference>
<dbReference type="FunFam" id="1.10.510.10:FF:000021">
    <property type="entry name" value="Serine/threonine protein kinase"/>
    <property type="match status" value="1"/>
</dbReference>
<dbReference type="SUPFAM" id="SSF56112">
    <property type="entry name" value="Protein kinase-like (PK-like)"/>
    <property type="match status" value="1"/>
</dbReference>
<proteinExistence type="inferred from homology"/>
<dbReference type="Gene3D" id="3.30.200.20">
    <property type="entry name" value="Phosphorylase Kinase, domain 1"/>
    <property type="match status" value="1"/>
</dbReference>
<evidence type="ECO:0000256" key="2">
    <source>
        <dbReference type="ARBA" id="ARBA00022679"/>
    </source>
</evidence>
<dbReference type="PROSITE" id="PS00108">
    <property type="entry name" value="PROTEIN_KINASE_ST"/>
    <property type="match status" value="1"/>
</dbReference>
<dbReference type="GO" id="GO:0004713">
    <property type="term" value="F:protein tyrosine kinase activity"/>
    <property type="evidence" value="ECO:0007669"/>
    <property type="project" value="RHEA"/>
</dbReference>
<sequence length="294" mass="33234">MAIKLGMLVDERYRITARIGHGGMAEVYEANDIINKKIIAVKFIREDVMSNPVNLRRFENEATIAAQLNHPNIVRVYNHGIVEGRPYIAYEYIAGQSLKEALDFRTRFTIDEAVDILIQLTAALSCAHGHSIIHRDIKPDNIFIMSDGTIKLGDFGIAQNDNINESLTSTNEVIGSVHYMAPEIASGKLASIKSDIYATGVTFYELLTGHVPYEKKTPVDVAVAQVREKFPSVKKYLPQCPKEVERIIYKATKKNPKERYDNVNEMHDDFVDLKKDPSILKEKKSFLSKIFGFK</sequence>